<accession>A0ABY9SG67</accession>
<dbReference type="InterPro" id="IPR009634">
    <property type="entry name" value="Put_exci"/>
</dbReference>
<evidence type="ECO:0000313" key="1">
    <source>
        <dbReference type="EMBL" id="WMY76404.1"/>
    </source>
</evidence>
<dbReference type="Pfam" id="PF06806">
    <property type="entry name" value="DUF1233"/>
    <property type="match status" value="1"/>
</dbReference>
<reference evidence="1 2" key="1">
    <citation type="submission" date="2023-09" db="EMBL/GenBank/DDBJ databases">
        <title>Buttiauxella selenatireducens sp. nov., isolated from the rhizosphere of Cardamine hupingshanesis.</title>
        <authorList>
            <person name="Zhang S."/>
            <person name="Xu Z."/>
            <person name="Wang H."/>
            <person name="Guo Y."/>
        </authorList>
    </citation>
    <scope>NUCLEOTIDE SEQUENCE [LARGE SCALE GENOMIC DNA]</scope>
    <source>
        <strain evidence="1 2">R73</strain>
    </source>
</reference>
<dbReference type="Gene3D" id="1.10.1660.60">
    <property type="entry name" value="Putative excisionased domain DUF1233"/>
    <property type="match status" value="1"/>
</dbReference>
<sequence>MAQVVFNEEWVVEQKLTERTGLSCGQIKSYRHKAWIQGVHFKHVTAEGLTTSDKGLIWYNYPKINIFIKDA</sequence>
<organism evidence="1 2">
    <name type="scientific">Buttiauxella selenatireducens</name>
    <dbReference type="NCBI Taxonomy" id="3073902"/>
    <lineage>
        <taxon>Bacteria</taxon>
        <taxon>Pseudomonadati</taxon>
        <taxon>Pseudomonadota</taxon>
        <taxon>Gammaproteobacteria</taxon>
        <taxon>Enterobacterales</taxon>
        <taxon>Enterobacteriaceae</taxon>
        <taxon>Buttiauxella</taxon>
    </lineage>
</organism>
<keyword evidence="2" id="KW-1185">Reference proteome</keyword>
<dbReference type="RefSeq" id="WP_309878777.1">
    <property type="nucleotide sequence ID" value="NZ_CP133838.1"/>
</dbReference>
<name>A0ABY9SG67_9ENTR</name>
<protein>
    <submittedName>
        <fullName evidence="1">Excisionase family protein</fullName>
    </submittedName>
</protein>
<evidence type="ECO:0000313" key="2">
    <source>
        <dbReference type="Proteomes" id="UP001246690"/>
    </source>
</evidence>
<dbReference type="EMBL" id="CP133838">
    <property type="protein sequence ID" value="WMY76404.1"/>
    <property type="molecule type" value="Genomic_DNA"/>
</dbReference>
<proteinExistence type="predicted"/>
<gene>
    <name evidence="1" type="primary">xisR</name>
    <name evidence="1" type="ORF">RHD99_10970</name>
</gene>
<dbReference type="InterPro" id="IPR038146">
    <property type="entry name" value="933W_put_Xis_sf"/>
</dbReference>
<dbReference type="Proteomes" id="UP001246690">
    <property type="component" value="Chromosome"/>
</dbReference>